<evidence type="ECO:0000256" key="10">
    <source>
        <dbReference type="SAM" id="Coils"/>
    </source>
</evidence>
<dbReference type="GO" id="GO:0005524">
    <property type="term" value="F:ATP binding"/>
    <property type="evidence" value="ECO:0007669"/>
    <property type="project" value="UniProtKB-KW"/>
</dbReference>
<evidence type="ECO:0000313" key="15">
    <source>
        <dbReference type="Proteomes" id="UP000662783"/>
    </source>
</evidence>
<feature type="domain" description="Histidine kinase" evidence="13">
    <location>
        <begin position="488"/>
        <end position="699"/>
    </location>
</feature>
<dbReference type="SMART" id="SM00028">
    <property type="entry name" value="TPR"/>
    <property type="match status" value="7"/>
</dbReference>
<keyword evidence="11" id="KW-0812">Transmembrane</keyword>
<dbReference type="PROSITE" id="PS50109">
    <property type="entry name" value="HIS_KIN"/>
    <property type="match status" value="1"/>
</dbReference>
<dbReference type="AlphaFoldDB" id="A0A974WEE0"/>
<keyword evidence="11" id="KW-0472">Membrane</keyword>
<evidence type="ECO:0000256" key="5">
    <source>
        <dbReference type="ARBA" id="ARBA00022741"/>
    </source>
</evidence>
<dbReference type="CDD" id="cd00075">
    <property type="entry name" value="HATPase"/>
    <property type="match status" value="1"/>
</dbReference>
<dbReference type="CDD" id="cd00082">
    <property type="entry name" value="HisKA"/>
    <property type="match status" value="1"/>
</dbReference>
<evidence type="ECO:0000256" key="3">
    <source>
        <dbReference type="ARBA" id="ARBA00022553"/>
    </source>
</evidence>
<feature type="repeat" description="TPR" evidence="9">
    <location>
        <begin position="319"/>
        <end position="352"/>
    </location>
</feature>
<proteinExistence type="predicted"/>
<dbReference type="Gene3D" id="1.25.40.10">
    <property type="entry name" value="Tetratricopeptide repeat domain"/>
    <property type="match status" value="2"/>
</dbReference>
<dbReference type="SUPFAM" id="SSF48452">
    <property type="entry name" value="TPR-like"/>
    <property type="match status" value="2"/>
</dbReference>
<keyword evidence="7" id="KW-0067">ATP-binding</keyword>
<feature type="chain" id="PRO_5037676414" description="histidine kinase" evidence="12">
    <location>
        <begin position="19"/>
        <end position="701"/>
    </location>
</feature>
<dbReference type="PROSITE" id="PS50005">
    <property type="entry name" value="TPR"/>
    <property type="match status" value="3"/>
</dbReference>
<dbReference type="EC" id="2.7.13.3" evidence="2"/>
<reference evidence="14" key="1">
    <citation type="submission" date="2021-02" db="EMBL/GenBank/DDBJ databases">
        <title>Fulvivirga sp. S481 isolated from sea water.</title>
        <authorList>
            <person name="Bae S.S."/>
            <person name="Baek K."/>
        </authorList>
    </citation>
    <scope>NUCLEOTIDE SEQUENCE</scope>
    <source>
        <strain evidence="14">S481</strain>
    </source>
</reference>
<keyword evidence="11" id="KW-1133">Transmembrane helix</keyword>
<feature type="coiled-coil region" evidence="10">
    <location>
        <begin position="361"/>
        <end position="398"/>
    </location>
</feature>
<dbReference type="EMBL" id="CP070608">
    <property type="protein sequence ID" value="QSE96064.1"/>
    <property type="molecule type" value="Genomic_DNA"/>
</dbReference>
<evidence type="ECO:0000256" key="6">
    <source>
        <dbReference type="ARBA" id="ARBA00022777"/>
    </source>
</evidence>
<evidence type="ECO:0000259" key="13">
    <source>
        <dbReference type="PROSITE" id="PS50109"/>
    </source>
</evidence>
<dbReference type="InterPro" id="IPR011990">
    <property type="entry name" value="TPR-like_helical_dom_sf"/>
</dbReference>
<evidence type="ECO:0000256" key="8">
    <source>
        <dbReference type="ARBA" id="ARBA00023012"/>
    </source>
</evidence>
<dbReference type="InterPro" id="IPR050351">
    <property type="entry name" value="BphY/WalK/GraS-like"/>
</dbReference>
<keyword evidence="15" id="KW-1185">Reference proteome</keyword>
<dbReference type="PANTHER" id="PTHR42878:SF7">
    <property type="entry name" value="SENSOR HISTIDINE KINASE GLRK"/>
    <property type="match status" value="1"/>
</dbReference>
<feature type="signal peptide" evidence="12">
    <location>
        <begin position="1"/>
        <end position="18"/>
    </location>
</feature>
<evidence type="ECO:0000256" key="2">
    <source>
        <dbReference type="ARBA" id="ARBA00012438"/>
    </source>
</evidence>
<organism evidence="14 15">
    <name type="scientific">Fulvivirga lutea</name>
    <dbReference type="NCBI Taxonomy" id="2810512"/>
    <lineage>
        <taxon>Bacteria</taxon>
        <taxon>Pseudomonadati</taxon>
        <taxon>Bacteroidota</taxon>
        <taxon>Cytophagia</taxon>
        <taxon>Cytophagales</taxon>
        <taxon>Fulvivirgaceae</taxon>
        <taxon>Fulvivirga</taxon>
    </lineage>
</organism>
<name>A0A974WEE0_9BACT</name>
<evidence type="ECO:0000313" key="14">
    <source>
        <dbReference type="EMBL" id="QSE96064.1"/>
    </source>
</evidence>
<dbReference type="SUPFAM" id="SSF55874">
    <property type="entry name" value="ATPase domain of HSP90 chaperone/DNA topoisomerase II/histidine kinase"/>
    <property type="match status" value="1"/>
</dbReference>
<keyword evidence="4" id="KW-0808">Transferase</keyword>
<dbReference type="InterPro" id="IPR019734">
    <property type="entry name" value="TPR_rpt"/>
</dbReference>
<feature type="repeat" description="TPR" evidence="9">
    <location>
        <begin position="279"/>
        <end position="312"/>
    </location>
</feature>
<dbReference type="InterPro" id="IPR036890">
    <property type="entry name" value="HATPase_C_sf"/>
</dbReference>
<protein>
    <recommendedName>
        <fullName evidence="2">histidine kinase</fullName>
        <ecNumber evidence="2">2.7.13.3</ecNumber>
    </recommendedName>
</protein>
<comment type="catalytic activity">
    <reaction evidence="1">
        <text>ATP + protein L-histidine = ADP + protein N-phospho-L-histidine.</text>
        <dbReference type="EC" id="2.7.13.3"/>
    </reaction>
</comment>
<dbReference type="Pfam" id="PF02518">
    <property type="entry name" value="HATPase_c"/>
    <property type="match status" value="1"/>
</dbReference>
<keyword evidence="10" id="KW-0175">Coiled coil</keyword>
<dbReference type="Pfam" id="PF13176">
    <property type="entry name" value="TPR_7"/>
    <property type="match status" value="1"/>
</dbReference>
<evidence type="ECO:0000256" key="1">
    <source>
        <dbReference type="ARBA" id="ARBA00000085"/>
    </source>
</evidence>
<dbReference type="Gene3D" id="1.10.287.130">
    <property type="match status" value="1"/>
</dbReference>
<dbReference type="GO" id="GO:0007234">
    <property type="term" value="P:osmosensory signaling via phosphorelay pathway"/>
    <property type="evidence" value="ECO:0007669"/>
    <property type="project" value="TreeGrafter"/>
</dbReference>
<dbReference type="RefSeq" id="WP_205720577.1">
    <property type="nucleotide sequence ID" value="NZ_CP070608.1"/>
</dbReference>
<evidence type="ECO:0000256" key="11">
    <source>
        <dbReference type="SAM" id="Phobius"/>
    </source>
</evidence>
<gene>
    <name evidence="14" type="ORF">JR347_10595</name>
</gene>
<evidence type="ECO:0000256" key="12">
    <source>
        <dbReference type="SAM" id="SignalP"/>
    </source>
</evidence>
<dbReference type="InterPro" id="IPR005467">
    <property type="entry name" value="His_kinase_dom"/>
</dbReference>
<dbReference type="PRINTS" id="PR00344">
    <property type="entry name" value="BCTRLSENSOR"/>
</dbReference>
<keyword evidence="8" id="KW-0902">Two-component regulatory system</keyword>
<dbReference type="SMART" id="SM00387">
    <property type="entry name" value="HATPase_c"/>
    <property type="match status" value="1"/>
</dbReference>
<dbReference type="SUPFAM" id="SSF47384">
    <property type="entry name" value="Homodimeric domain of signal transducing histidine kinase"/>
    <property type="match status" value="1"/>
</dbReference>
<dbReference type="GO" id="GO:0000155">
    <property type="term" value="F:phosphorelay sensor kinase activity"/>
    <property type="evidence" value="ECO:0007669"/>
    <property type="project" value="InterPro"/>
</dbReference>
<accession>A0A974WEE0</accession>
<dbReference type="InterPro" id="IPR036097">
    <property type="entry name" value="HisK_dim/P_sf"/>
</dbReference>
<keyword evidence="9" id="KW-0802">TPR repeat</keyword>
<dbReference type="InterPro" id="IPR004358">
    <property type="entry name" value="Sig_transdc_His_kin-like_C"/>
</dbReference>
<dbReference type="Pfam" id="PF13424">
    <property type="entry name" value="TPR_12"/>
    <property type="match status" value="2"/>
</dbReference>
<keyword evidence="3" id="KW-0597">Phosphoprotein</keyword>
<dbReference type="InterPro" id="IPR003594">
    <property type="entry name" value="HATPase_dom"/>
</dbReference>
<evidence type="ECO:0000256" key="7">
    <source>
        <dbReference type="ARBA" id="ARBA00022840"/>
    </source>
</evidence>
<dbReference type="Gene3D" id="3.30.565.10">
    <property type="entry name" value="Histidine kinase-like ATPase, C-terminal domain"/>
    <property type="match status" value="1"/>
</dbReference>
<dbReference type="InterPro" id="IPR003661">
    <property type="entry name" value="HisK_dim/P_dom"/>
</dbReference>
<dbReference type="GO" id="GO:0030295">
    <property type="term" value="F:protein kinase activator activity"/>
    <property type="evidence" value="ECO:0007669"/>
    <property type="project" value="TreeGrafter"/>
</dbReference>
<feature type="repeat" description="TPR" evidence="9">
    <location>
        <begin position="159"/>
        <end position="192"/>
    </location>
</feature>
<dbReference type="Proteomes" id="UP000662783">
    <property type="component" value="Chromosome"/>
</dbReference>
<keyword evidence="6 14" id="KW-0418">Kinase</keyword>
<feature type="coiled-coil region" evidence="10">
    <location>
        <begin position="433"/>
        <end position="467"/>
    </location>
</feature>
<sequence>MRIVGIIFLTLVYTTAFAQDSVIDSLEAVLKTLPEETSKVDTQCALALAYYNSNANKTLEYGQKAKELSQKLDYKKGILESLKMIGIGHWIKGNIEESLANYQEALDLAITLKEYRHEATLYNNMAVVHNDQGEYYIALNLFFEGLKVLEESEIKELIPSFIQNIGDTYKDLEDYENAIRYTEKAISLFRELNNETGLAVCINNLGEIYTIQGKYERALSNLMESRNLFIKYDNTRGESITTRNIGDIYLKTGRLEAAKSELLKAMRLFMQLDNQHGLAHTLNQLGQLEFENGNKTKALDYFNEAYDIVNDIGLKDIQRDVLASLARYYKNEGDYKKALKYYESHLQLRDSLFNIDRNRQVVELQTLYESEKKERENIQLKEEQLKKDELLMQQLSRQRMLIAFLIVTTVFVVVLIYFIIQSRKANNKLKMLNKVVVERNEEIQAQSEELNEAYEEIKTINANLEQTVLSRTEKLNKSNAELSEFLYRASHDLKGPIMTLQGLAYLGSRDGEKTYEDIIERVNKTADEMNSTLNNLLHVNVVRKSDLANQKIDFDEIVKKVVKPKARLISDRGISIKTTIQVDNTFDSDPDLLGIIFENLISNGIQYCDPNKDEKRVEVTITGRQDSVLVHVCDNGVGIEGDQLEKIFEMFYRGNIRSHGNGLGLYITKVAVESLKGKIEINSEVGEGTDVKMVFPRIPSV</sequence>
<dbReference type="KEGG" id="fuv:JR347_10595"/>
<evidence type="ECO:0000256" key="4">
    <source>
        <dbReference type="ARBA" id="ARBA00022679"/>
    </source>
</evidence>
<keyword evidence="5" id="KW-0547">Nucleotide-binding</keyword>
<evidence type="ECO:0000256" key="9">
    <source>
        <dbReference type="PROSITE-ProRule" id="PRU00339"/>
    </source>
</evidence>
<dbReference type="PANTHER" id="PTHR42878">
    <property type="entry name" value="TWO-COMPONENT HISTIDINE KINASE"/>
    <property type="match status" value="1"/>
</dbReference>
<keyword evidence="12" id="KW-0732">Signal</keyword>
<dbReference type="GO" id="GO:0000156">
    <property type="term" value="F:phosphorelay response regulator activity"/>
    <property type="evidence" value="ECO:0007669"/>
    <property type="project" value="TreeGrafter"/>
</dbReference>
<feature type="transmembrane region" description="Helical" evidence="11">
    <location>
        <begin position="400"/>
        <end position="420"/>
    </location>
</feature>